<keyword evidence="2" id="KW-0732">Signal</keyword>
<evidence type="ECO:0000259" key="3">
    <source>
        <dbReference type="PROSITE" id="PS51485"/>
    </source>
</evidence>
<accession>A0A0K9PTL7</accession>
<feature type="domain" description="Phytocyanin" evidence="3">
    <location>
        <begin position="35"/>
        <end position="151"/>
    </location>
</feature>
<evidence type="ECO:0000256" key="1">
    <source>
        <dbReference type="SAM" id="MobiDB-lite"/>
    </source>
</evidence>
<evidence type="ECO:0000313" key="4">
    <source>
        <dbReference type="EMBL" id="KMZ71580.1"/>
    </source>
</evidence>
<evidence type="ECO:0000256" key="2">
    <source>
        <dbReference type="SAM" id="SignalP"/>
    </source>
</evidence>
<reference evidence="5" key="1">
    <citation type="journal article" date="2016" name="Nature">
        <title>The genome of the seagrass Zostera marina reveals angiosperm adaptation to the sea.</title>
        <authorList>
            <person name="Olsen J.L."/>
            <person name="Rouze P."/>
            <person name="Verhelst B."/>
            <person name="Lin Y.-C."/>
            <person name="Bayer T."/>
            <person name="Collen J."/>
            <person name="Dattolo E."/>
            <person name="De Paoli E."/>
            <person name="Dittami S."/>
            <person name="Maumus F."/>
            <person name="Michel G."/>
            <person name="Kersting A."/>
            <person name="Lauritano C."/>
            <person name="Lohaus R."/>
            <person name="Toepel M."/>
            <person name="Tonon T."/>
            <person name="Vanneste K."/>
            <person name="Amirebrahimi M."/>
            <person name="Brakel J."/>
            <person name="Bostroem C."/>
            <person name="Chovatia M."/>
            <person name="Grimwood J."/>
            <person name="Jenkins J.W."/>
            <person name="Jueterbock A."/>
            <person name="Mraz A."/>
            <person name="Stam W.T."/>
            <person name="Tice H."/>
            <person name="Bornberg-Bauer E."/>
            <person name="Green P.J."/>
            <person name="Pearson G.A."/>
            <person name="Procaccini G."/>
            <person name="Duarte C.M."/>
            <person name="Schmutz J."/>
            <person name="Reusch T.B.H."/>
            <person name="Van de Peer Y."/>
        </authorList>
    </citation>
    <scope>NUCLEOTIDE SEQUENCE [LARGE SCALE GENOMIC DNA]</scope>
    <source>
        <strain evidence="5">cv. Finnish</strain>
    </source>
</reference>
<dbReference type="AlphaFoldDB" id="A0A0K9PTL7"/>
<dbReference type="Proteomes" id="UP000036987">
    <property type="component" value="Unassembled WGS sequence"/>
</dbReference>
<dbReference type="PROSITE" id="PS51485">
    <property type="entry name" value="PHYTOCYANIN"/>
    <property type="match status" value="1"/>
</dbReference>
<dbReference type="PANTHER" id="PTHR33021">
    <property type="entry name" value="BLUE COPPER PROTEIN"/>
    <property type="match status" value="1"/>
</dbReference>
<dbReference type="PANTHER" id="PTHR33021:SF6">
    <property type="entry name" value="EARLY NODULIN-LIKE PROTEIN 18"/>
    <property type="match status" value="1"/>
</dbReference>
<dbReference type="GO" id="GO:0009055">
    <property type="term" value="F:electron transfer activity"/>
    <property type="evidence" value="ECO:0007669"/>
    <property type="project" value="InterPro"/>
</dbReference>
<keyword evidence="5" id="KW-1185">Reference proteome</keyword>
<dbReference type="InterPro" id="IPR008972">
    <property type="entry name" value="Cupredoxin"/>
</dbReference>
<comment type="caution">
    <text evidence="4">The sequence shown here is derived from an EMBL/GenBank/DDBJ whole genome shotgun (WGS) entry which is preliminary data.</text>
</comment>
<dbReference type="InterPro" id="IPR003245">
    <property type="entry name" value="Phytocyanin_dom"/>
</dbReference>
<dbReference type="GO" id="GO:0005886">
    <property type="term" value="C:plasma membrane"/>
    <property type="evidence" value="ECO:0000318"/>
    <property type="project" value="GO_Central"/>
</dbReference>
<sequence>MEGRGMHINNYSLFFCLASLCLFFGGELKGALGYKNYTVGDDSGWFDKLEDAKVDYQSWASLKNFSLGDFLIFNSDKNHSIIQTYNLTTYTECNGLADDTIDWSTGVPTADDTPVTVAVPLVKEGPTYFFSGDYSGEQCQDGQKFKITVEHGQGLPTSLIAPKVGDEAISPAPTGSISMDDDSVPDTVVPANFDHPNIANADANGGDGSEDNSESSGGGCPRMRIFDFLLVFFVFCGLVAF</sequence>
<dbReference type="Pfam" id="PF02298">
    <property type="entry name" value="Cu_bind_like"/>
    <property type="match status" value="1"/>
</dbReference>
<feature type="signal peptide" evidence="2">
    <location>
        <begin position="1"/>
        <end position="33"/>
    </location>
</feature>
<dbReference type="InterPro" id="IPR039391">
    <property type="entry name" value="Phytocyanin-like"/>
</dbReference>
<feature type="region of interest" description="Disordered" evidence="1">
    <location>
        <begin position="196"/>
        <end position="217"/>
    </location>
</feature>
<dbReference type="FunFam" id="2.60.40.420:FF:000048">
    <property type="entry name" value="Early nodulin-like protein 18"/>
    <property type="match status" value="1"/>
</dbReference>
<dbReference type="OrthoDB" id="783836at2759"/>
<protein>
    <recommendedName>
        <fullName evidence="3">Phytocyanin domain-containing protein</fullName>
    </recommendedName>
</protein>
<dbReference type="SUPFAM" id="SSF49503">
    <property type="entry name" value="Cupredoxins"/>
    <property type="match status" value="1"/>
</dbReference>
<organism evidence="4 5">
    <name type="scientific">Zostera marina</name>
    <name type="common">Eelgrass</name>
    <dbReference type="NCBI Taxonomy" id="29655"/>
    <lineage>
        <taxon>Eukaryota</taxon>
        <taxon>Viridiplantae</taxon>
        <taxon>Streptophyta</taxon>
        <taxon>Embryophyta</taxon>
        <taxon>Tracheophyta</taxon>
        <taxon>Spermatophyta</taxon>
        <taxon>Magnoliopsida</taxon>
        <taxon>Liliopsida</taxon>
        <taxon>Zosteraceae</taxon>
        <taxon>Zostera</taxon>
    </lineage>
</organism>
<dbReference type="EMBL" id="LFYR01000670">
    <property type="protein sequence ID" value="KMZ71580.1"/>
    <property type="molecule type" value="Genomic_DNA"/>
</dbReference>
<name>A0A0K9PTL7_ZOSMR</name>
<proteinExistence type="predicted"/>
<gene>
    <name evidence="4" type="ORF">ZOSMA_179G00060</name>
</gene>
<evidence type="ECO:0000313" key="5">
    <source>
        <dbReference type="Proteomes" id="UP000036987"/>
    </source>
</evidence>
<dbReference type="Gene3D" id="2.60.40.420">
    <property type="entry name" value="Cupredoxins - blue copper proteins"/>
    <property type="match status" value="1"/>
</dbReference>
<dbReference type="CDD" id="cd04216">
    <property type="entry name" value="Phytocyanin"/>
    <property type="match status" value="1"/>
</dbReference>
<feature type="chain" id="PRO_5005528296" description="Phytocyanin domain-containing protein" evidence="2">
    <location>
        <begin position="34"/>
        <end position="241"/>
    </location>
</feature>
<dbReference type="OMA" id="GINYFFS"/>